<name>A0A2R6RVJ9_9APHY</name>
<keyword evidence="2" id="KW-1185">Reference proteome</keyword>
<protein>
    <submittedName>
        <fullName evidence="1">Uncharacterized protein</fullName>
    </submittedName>
</protein>
<reference evidence="1 2" key="1">
    <citation type="submission" date="2018-02" db="EMBL/GenBank/DDBJ databases">
        <title>Genome sequence of the basidiomycete white-rot fungus Phlebia centrifuga.</title>
        <authorList>
            <person name="Granchi Z."/>
            <person name="Peng M."/>
            <person name="de Vries R.P."/>
            <person name="Hilden K."/>
            <person name="Makela M.R."/>
            <person name="Grigoriev I."/>
            <person name="Riley R."/>
        </authorList>
    </citation>
    <scope>NUCLEOTIDE SEQUENCE [LARGE SCALE GENOMIC DNA]</scope>
    <source>
        <strain evidence="1 2">FBCC195</strain>
    </source>
</reference>
<organism evidence="1 2">
    <name type="scientific">Hermanssonia centrifuga</name>
    <dbReference type="NCBI Taxonomy" id="98765"/>
    <lineage>
        <taxon>Eukaryota</taxon>
        <taxon>Fungi</taxon>
        <taxon>Dikarya</taxon>
        <taxon>Basidiomycota</taxon>
        <taxon>Agaricomycotina</taxon>
        <taxon>Agaricomycetes</taxon>
        <taxon>Polyporales</taxon>
        <taxon>Meruliaceae</taxon>
        <taxon>Hermanssonia</taxon>
    </lineage>
</organism>
<dbReference type="Proteomes" id="UP000186601">
    <property type="component" value="Unassembled WGS sequence"/>
</dbReference>
<accession>A0A2R6RVJ9</accession>
<proteinExistence type="predicted"/>
<dbReference type="AlphaFoldDB" id="A0A2R6RVJ9"/>
<evidence type="ECO:0000313" key="2">
    <source>
        <dbReference type="Proteomes" id="UP000186601"/>
    </source>
</evidence>
<sequence>MRARPGWGTVLNTRVVIKPHGNSLRVRCQSLRTSLAIARFITVLNDVDRVLSSSSRCQVLCICPGTRGQILASISPQQPPFPHHSYTPMAPGQRVKFYTRRGRLGELLQTLRRTLLST</sequence>
<gene>
    <name evidence="1" type="ORF">PHLCEN_2v1949</name>
</gene>
<dbReference type="EMBL" id="MLYV02000162">
    <property type="protein sequence ID" value="PSS34045.1"/>
    <property type="molecule type" value="Genomic_DNA"/>
</dbReference>
<comment type="caution">
    <text evidence="1">The sequence shown here is derived from an EMBL/GenBank/DDBJ whole genome shotgun (WGS) entry which is preliminary data.</text>
</comment>
<evidence type="ECO:0000313" key="1">
    <source>
        <dbReference type="EMBL" id="PSS34045.1"/>
    </source>
</evidence>